<comment type="caution">
    <text evidence="12">The sequence shown here is derived from an EMBL/GenBank/DDBJ whole genome shotgun (WGS) entry which is preliminary data.</text>
</comment>
<reference evidence="12" key="1">
    <citation type="submission" date="2021-02" db="EMBL/GenBank/DDBJ databases">
        <authorList>
            <person name="Nowell W R."/>
        </authorList>
    </citation>
    <scope>NUCLEOTIDE SEQUENCE</scope>
</reference>
<feature type="region of interest" description="Disordered" evidence="8">
    <location>
        <begin position="503"/>
        <end position="543"/>
    </location>
</feature>
<evidence type="ECO:0000256" key="8">
    <source>
        <dbReference type="SAM" id="MobiDB-lite"/>
    </source>
</evidence>
<keyword evidence="2" id="KW-0813">Transport</keyword>
<feature type="compositionally biased region" description="Basic and acidic residues" evidence="8">
    <location>
        <begin position="530"/>
        <end position="543"/>
    </location>
</feature>
<keyword evidence="7" id="KW-0407">Ion channel</keyword>
<evidence type="ECO:0000313" key="15">
    <source>
        <dbReference type="Proteomes" id="UP000663877"/>
    </source>
</evidence>
<evidence type="ECO:0000313" key="14">
    <source>
        <dbReference type="Proteomes" id="UP000663832"/>
    </source>
</evidence>
<dbReference type="Proteomes" id="UP000663877">
    <property type="component" value="Unassembled WGS sequence"/>
</dbReference>
<dbReference type="AlphaFoldDB" id="A0A815R4V5"/>
<evidence type="ECO:0000256" key="3">
    <source>
        <dbReference type="ARBA" id="ARBA00022692"/>
    </source>
</evidence>
<dbReference type="PANTHER" id="PTHR13800:SF12">
    <property type="entry name" value="TRANSIENT RECEPTOR POTENTIAL CATION CHANNEL SUBFAMILY M MEMBER-LIKE 2"/>
    <property type="match status" value="1"/>
</dbReference>
<evidence type="ECO:0000313" key="12">
    <source>
        <dbReference type="EMBL" id="CAF1471727.1"/>
    </source>
</evidence>
<organism evidence="12 15">
    <name type="scientific">Adineta steineri</name>
    <dbReference type="NCBI Taxonomy" id="433720"/>
    <lineage>
        <taxon>Eukaryota</taxon>
        <taxon>Metazoa</taxon>
        <taxon>Spiralia</taxon>
        <taxon>Gnathifera</taxon>
        <taxon>Rotifera</taxon>
        <taxon>Eurotatoria</taxon>
        <taxon>Bdelloidea</taxon>
        <taxon>Adinetida</taxon>
        <taxon>Adinetidae</taxon>
        <taxon>Adineta</taxon>
    </lineage>
</organism>
<evidence type="ECO:0008006" key="16">
    <source>
        <dbReference type="Google" id="ProtNLM"/>
    </source>
</evidence>
<comment type="subcellular location">
    <subcellularLocation>
        <location evidence="1">Membrane</location>
        <topology evidence="1">Multi-pass membrane protein</topology>
    </subcellularLocation>
</comment>
<keyword evidence="14" id="KW-1185">Reference proteome</keyword>
<evidence type="ECO:0000256" key="7">
    <source>
        <dbReference type="ARBA" id="ARBA00023303"/>
    </source>
</evidence>
<dbReference type="InterPro" id="IPR050927">
    <property type="entry name" value="TRPM"/>
</dbReference>
<feature type="region of interest" description="Disordered" evidence="8">
    <location>
        <begin position="236"/>
        <end position="260"/>
    </location>
</feature>
<feature type="domain" description="TRPM SLOG" evidence="10">
    <location>
        <begin position="122"/>
        <end position="352"/>
    </location>
</feature>
<feature type="compositionally biased region" description="Basic and acidic residues" evidence="8">
    <location>
        <begin position="503"/>
        <end position="516"/>
    </location>
</feature>
<dbReference type="Proteomes" id="UP000663832">
    <property type="component" value="Unassembled WGS sequence"/>
</dbReference>
<feature type="transmembrane region" description="Helical" evidence="9">
    <location>
        <begin position="973"/>
        <end position="996"/>
    </location>
</feature>
<dbReference type="Pfam" id="PF25508">
    <property type="entry name" value="TRPM2"/>
    <property type="match status" value="1"/>
</dbReference>
<evidence type="ECO:0000259" key="10">
    <source>
        <dbReference type="Pfam" id="PF18139"/>
    </source>
</evidence>
<dbReference type="EMBL" id="CAJNOI010002360">
    <property type="protein sequence ID" value="CAF1471727.1"/>
    <property type="molecule type" value="Genomic_DNA"/>
</dbReference>
<feature type="transmembrane region" description="Helical" evidence="9">
    <location>
        <begin position="1056"/>
        <end position="1078"/>
    </location>
</feature>
<feature type="transmembrane region" description="Helical" evidence="9">
    <location>
        <begin position="864"/>
        <end position="883"/>
    </location>
</feature>
<keyword evidence="6 9" id="KW-0472">Membrane</keyword>
<keyword evidence="4 9" id="KW-1133">Transmembrane helix</keyword>
<feature type="region of interest" description="Disordered" evidence="8">
    <location>
        <begin position="430"/>
        <end position="449"/>
    </location>
</feature>
<dbReference type="GO" id="GO:0030001">
    <property type="term" value="P:metal ion transport"/>
    <property type="evidence" value="ECO:0007669"/>
    <property type="project" value="TreeGrafter"/>
</dbReference>
<evidence type="ECO:0000256" key="9">
    <source>
        <dbReference type="SAM" id="Phobius"/>
    </source>
</evidence>
<feature type="transmembrane region" description="Helical" evidence="9">
    <location>
        <begin position="1017"/>
        <end position="1036"/>
    </location>
</feature>
<keyword evidence="3 9" id="KW-0812">Transmembrane</keyword>
<keyword evidence="5" id="KW-0406">Ion transport</keyword>
<feature type="domain" description="TRPM-like" evidence="11">
    <location>
        <begin position="579"/>
        <end position="837"/>
    </location>
</feature>
<protein>
    <recommendedName>
        <fullName evidence="16">TRPM SLOG domain-containing protein</fullName>
    </recommendedName>
</protein>
<evidence type="ECO:0000256" key="4">
    <source>
        <dbReference type="ARBA" id="ARBA00022989"/>
    </source>
</evidence>
<dbReference type="GO" id="GO:0005886">
    <property type="term" value="C:plasma membrane"/>
    <property type="evidence" value="ECO:0007669"/>
    <property type="project" value="TreeGrafter"/>
</dbReference>
<evidence type="ECO:0000256" key="5">
    <source>
        <dbReference type="ARBA" id="ARBA00023065"/>
    </source>
</evidence>
<dbReference type="PANTHER" id="PTHR13800">
    <property type="entry name" value="TRANSIENT RECEPTOR POTENTIAL CATION CHANNEL, SUBFAMILY M, MEMBER 6"/>
    <property type="match status" value="1"/>
</dbReference>
<feature type="transmembrane region" description="Helical" evidence="9">
    <location>
        <begin position="941"/>
        <end position="961"/>
    </location>
</feature>
<evidence type="ECO:0000256" key="2">
    <source>
        <dbReference type="ARBA" id="ARBA00022448"/>
    </source>
</evidence>
<dbReference type="GO" id="GO:0005261">
    <property type="term" value="F:monoatomic cation channel activity"/>
    <property type="evidence" value="ECO:0007669"/>
    <property type="project" value="TreeGrafter"/>
</dbReference>
<dbReference type="Pfam" id="PF18139">
    <property type="entry name" value="LSDAT_euk"/>
    <property type="match status" value="1"/>
</dbReference>
<accession>A0A815R4V5</accession>
<dbReference type="OrthoDB" id="10050890at2759"/>
<proteinExistence type="predicted"/>
<evidence type="ECO:0000259" key="11">
    <source>
        <dbReference type="Pfam" id="PF25508"/>
    </source>
</evidence>
<evidence type="ECO:0000256" key="6">
    <source>
        <dbReference type="ARBA" id="ARBA00023136"/>
    </source>
</evidence>
<gene>
    <name evidence="12" type="ORF">BJG266_LOCUS41563</name>
    <name evidence="13" type="ORF">QVE165_LOCUS58431</name>
</gene>
<dbReference type="InterPro" id="IPR041491">
    <property type="entry name" value="TRPM_SLOG"/>
</dbReference>
<feature type="non-terminal residue" evidence="12">
    <location>
        <position position="1081"/>
    </location>
</feature>
<evidence type="ECO:0000313" key="13">
    <source>
        <dbReference type="EMBL" id="CAF1636002.1"/>
    </source>
</evidence>
<dbReference type="InterPro" id="IPR057366">
    <property type="entry name" value="TRPM-like"/>
</dbReference>
<sequence>MSKNPPRKLDPMNKEKSTNVFNELNIRYRVCFKFGRKESEVGKDVCVCNNPRRSREETEKVCGLCNKPRSDHDKEEDICVCNKRRGSHKDKSYSDSEGVAWAMERNTKEITKPEHGILPNGALYLRLALDTPVAKVEKLLSEVWEIKKPRLIMSIIGGAKYFTLSDRLESNFMNGIIEVALKSDAWLITNGYNVGIVQLVGQAINKVKFTKLDKHITAIGLCKYGSIKDVETLIKSDKQQTKKPDEERNSGTEKKRESGEHDLEMNHSHYLMLDDGSFRFYSTEDYRTQLCVHLAKLHHETDFPLPVVTIVVEGGRDTIRNIYYDLRDNIPVIIIDGSGRVADFFKLWLLYTKEFDEASKHAQYPYEIGEIDKATPVKAFSATTDDTNSSKTGTHTYFEVQLDASRNTLKGMFESYDERLRKDLQFLLSRNDPSKGKKSNDTSNNNSKDAKSIKFNKIVQQVMYCLQPAVRSGIAVFNLNSDDNLSETIFRTVCKSRQKYFERKESDQNETMERSLRKSKPQPTPYVKQHHADSRHDVNRRDQNAQRSQLLQLAMDWDCINVAKELILQNSLDNILNKEEAFVNALTIDLPQFIYEFLKLGIDLSEIFFENDAFSGSENRYKKFLECLYNDDAVNSHKTQLSAFIESDDAVRKQIHTTDDLNDVLATLIGDYMHKLYFDSNKDVSEYRESWGLLEQNIHQNIEQNQMNAQNPDHHVKPNKEIVFDTIMRDLFIWAILMNHTEMAQVFLSHMKYRICAALIATKILKQYFQKAPYGDLKDSYEKNAKYFEEYAIACIKQCEKNDTDLACEIVLQRIELYGNVTCLQVAADAQDKLFIATPCCVQAMNNIWYNNIYPEQSKKRNELAMAIGVFTLGLLAPFCVTFRDPPTEVINEKPEKSFQPYGIHYSDPYATPFRRYTKYFAINNYVHHIKNFHRALRMKYCYHCLNYCFFLLLFSYVLLFNFQPPTSSMPCIHWTEILTIILVSIMLIEEIHYFVSQDSITVSGKIESYFRDLFKIMTLIGFILFYTGLILRFTHADNENEFVAARVVWAIDVELWWLRSLAFIIVIPSLGPHLVAIGKM</sequence>
<dbReference type="EMBL" id="CAJNOM010002678">
    <property type="protein sequence ID" value="CAF1636002.1"/>
    <property type="molecule type" value="Genomic_DNA"/>
</dbReference>
<evidence type="ECO:0000256" key="1">
    <source>
        <dbReference type="ARBA" id="ARBA00004141"/>
    </source>
</evidence>
<name>A0A815R4V5_9BILA</name>